<protein>
    <submittedName>
        <fullName evidence="1">Uncharacterized protein</fullName>
    </submittedName>
</protein>
<sequence>RVDFCEWSGLGQLSLQSMKQLNWLTCYDGIDHDLRTFFKNSLYYYNWKKEQEGGINHYAALPEMPEICE</sequence>
<evidence type="ECO:0000313" key="2">
    <source>
        <dbReference type="Proteomes" id="UP001328107"/>
    </source>
</evidence>
<reference evidence="2" key="1">
    <citation type="submission" date="2022-10" db="EMBL/GenBank/DDBJ databases">
        <title>Genome assembly of Pristionchus species.</title>
        <authorList>
            <person name="Yoshida K."/>
            <person name="Sommer R.J."/>
        </authorList>
    </citation>
    <scope>NUCLEOTIDE SEQUENCE [LARGE SCALE GENOMIC DNA]</scope>
    <source>
        <strain evidence="2">RS5460</strain>
    </source>
</reference>
<dbReference type="EMBL" id="BTRK01000006">
    <property type="protein sequence ID" value="GMR60857.1"/>
    <property type="molecule type" value="Genomic_DNA"/>
</dbReference>
<feature type="non-terminal residue" evidence="1">
    <location>
        <position position="69"/>
    </location>
</feature>
<evidence type="ECO:0000313" key="1">
    <source>
        <dbReference type="EMBL" id="GMR60857.1"/>
    </source>
</evidence>
<dbReference type="Proteomes" id="UP001328107">
    <property type="component" value="Unassembled WGS sequence"/>
</dbReference>
<feature type="non-terminal residue" evidence="1">
    <location>
        <position position="1"/>
    </location>
</feature>
<organism evidence="1 2">
    <name type="scientific">Pristionchus mayeri</name>
    <dbReference type="NCBI Taxonomy" id="1317129"/>
    <lineage>
        <taxon>Eukaryota</taxon>
        <taxon>Metazoa</taxon>
        <taxon>Ecdysozoa</taxon>
        <taxon>Nematoda</taxon>
        <taxon>Chromadorea</taxon>
        <taxon>Rhabditida</taxon>
        <taxon>Rhabditina</taxon>
        <taxon>Diplogasteromorpha</taxon>
        <taxon>Diplogasteroidea</taxon>
        <taxon>Neodiplogasteridae</taxon>
        <taxon>Pristionchus</taxon>
    </lineage>
</organism>
<keyword evidence="2" id="KW-1185">Reference proteome</keyword>
<comment type="caution">
    <text evidence="1">The sequence shown here is derived from an EMBL/GenBank/DDBJ whole genome shotgun (WGS) entry which is preliminary data.</text>
</comment>
<proteinExistence type="predicted"/>
<name>A0AAN5DE48_9BILA</name>
<dbReference type="AlphaFoldDB" id="A0AAN5DE48"/>
<accession>A0AAN5DE48</accession>
<gene>
    <name evidence="1" type="ORF">PMAYCL1PPCAC_31052</name>
</gene>